<accession>A0ABT0AHE7</accession>
<dbReference type="EMBL" id="JALHAT010000046">
    <property type="protein sequence ID" value="MCJ1962585.1"/>
    <property type="molecule type" value="Genomic_DNA"/>
</dbReference>
<dbReference type="InterPro" id="IPR025411">
    <property type="entry name" value="DUF4136"/>
</dbReference>
<proteinExistence type="predicted"/>
<gene>
    <name evidence="3" type="ORF">MTR65_17980</name>
</gene>
<sequence length="207" mass="21421">MPRLPFPLLALTAGGVLASLAACTTTPVAGPVEVTRFHRLPAAPDTPRGAVRLELVTSDASSLELAPYRAAIAAELTRAGYRVLPASADEGTAQSVARLRLEQERFRPSSGRSPVSVGGSAGTGGYGSGVGLGIGLDLTPRPGEQIETRLFLTIDDAASGERQWEGRAHRIVSTKSDLAAPDANAQALARALLEGFPGESGETILVK</sequence>
<keyword evidence="1" id="KW-0732">Signal</keyword>
<reference evidence="3" key="1">
    <citation type="submission" date="2022-03" db="EMBL/GenBank/DDBJ databases">
        <title>Identification of a novel bacterium isolated from mangrove sediments.</title>
        <authorList>
            <person name="Pan X."/>
        </authorList>
    </citation>
    <scope>NUCLEOTIDE SEQUENCE</scope>
    <source>
        <strain evidence="3">B2637</strain>
    </source>
</reference>
<keyword evidence="4" id="KW-1185">Reference proteome</keyword>
<evidence type="ECO:0000256" key="1">
    <source>
        <dbReference type="SAM" id="SignalP"/>
    </source>
</evidence>
<feature type="signal peptide" evidence="1">
    <location>
        <begin position="1"/>
        <end position="21"/>
    </location>
</feature>
<protein>
    <submittedName>
        <fullName evidence="3">DUF4136 domain-containing protein</fullName>
    </submittedName>
</protein>
<name>A0ABT0AHE7_9SPHN</name>
<feature type="chain" id="PRO_5047489418" evidence="1">
    <location>
        <begin position="22"/>
        <end position="207"/>
    </location>
</feature>
<evidence type="ECO:0000313" key="4">
    <source>
        <dbReference type="Proteomes" id="UP001162802"/>
    </source>
</evidence>
<organism evidence="3 4">
    <name type="scientific">Novosphingobium mangrovi</name>
    <name type="common">ex Hu et al. 2023</name>
    <dbReference type="NCBI Taxonomy" id="2930094"/>
    <lineage>
        <taxon>Bacteria</taxon>
        <taxon>Pseudomonadati</taxon>
        <taxon>Pseudomonadota</taxon>
        <taxon>Alphaproteobacteria</taxon>
        <taxon>Sphingomonadales</taxon>
        <taxon>Sphingomonadaceae</taxon>
        <taxon>Novosphingobium</taxon>
    </lineage>
</organism>
<dbReference type="Pfam" id="PF13590">
    <property type="entry name" value="DUF4136"/>
    <property type="match status" value="1"/>
</dbReference>
<dbReference type="Proteomes" id="UP001162802">
    <property type="component" value="Unassembled WGS sequence"/>
</dbReference>
<evidence type="ECO:0000313" key="3">
    <source>
        <dbReference type="EMBL" id="MCJ1962585.1"/>
    </source>
</evidence>
<evidence type="ECO:0000259" key="2">
    <source>
        <dbReference type="Pfam" id="PF13590"/>
    </source>
</evidence>
<dbReference type="PROSITE" id="PS51257">
    <property type="entry name" value="PROKAR_LIPOPROTEIN"/>
    <property type="match status" value="1"/>
</dbReference>
<dbReference type="RefSeq" id="WP_243802638.1">
    <property type="nucleotide sequence ID" value="NZ_JALHAT010000046.1"/>
</dbReference>
<comment type="caution">
    <text evidence="3">The sequence shown here is derived from an EMBL/GenBank/DDBJ whole genome shotgun (WGS) entry which is preliminary data.</text>
</comment>
<feature type="domain" description="DUF4136" evidence="2">
    <location>
        <begin position="60"/>
        <end position="198"/>
    </location>
</feature>